<dbReference type="Proteomes" id="UP000014073">
    <property type="component" value="Unassembled WGS sequence"/>
</dbReference>
<evidence type="ECO:0000313" key="1">
    <source>
        <dbReference type="EMBL" id="EEF75926.1"/>
    </source>
</evidence>
<dbReference type="AlphaFoldDB" id="S0FBT5"/>
<dbReference type="HOGENOM" id="CLU_174012_0_0_10"/>
<reference evidence="1 2" key="1">
    <citation type="submission" date="2008-12" db="EMBL/GenBank/DDBJ databases">
        <authorList>
            <person name="Fulton L."/>
            <person name="Clifton S."/>
            <person name="Fulton B."/>
            <person name="Xu J."/>
            <person name="Minx P."/>
            <person name="Pepin K.H."/>
            <person name="Johnson M."/>
            <person name="Bhonagiri V."/>
            <person name="Nash W.E."/>
            <person name="Mardis E.R."/>
            <person name="Wilson R.K."/>
        </authorList>
    </citation>
    <scope>NUCLEOTIDE SEQUENCE [LARGE SCALE GENOMIC DNA]</scope>
    <source>
        <strain evidence="1 2">DSM 18228</strain>
    </source>
</reference>
<dbReference type="GeneID" id="78404358"/>
<proteinExistence type="predicted"/>
<dbReference type="STRING" id="547042.BACCOPRO_01420"/>
<protein>
    <submittedName>
        <fullName evidence="1">Uncharacterized protein</fullName>
    </submittedName>
</protein>
<organism evidence="1 2">
    <name type="scientific">Phocaeicola coprophilus DSM 18228 = JCM 13818</name>
    <dbReference type="NCBI Taxonomy" id="547042"/>
    <lineage>
        <taxon>Bacteria</taxon>
        <taxon>Pseudomonadati</taxon>
        <taxon>Bacteroidota</taxon>
        <taxon>Bacteroidia</taxon>
        <taxon>Bacteroidales</taxon>
        <taxon>Bacteroidaceae</taxon>
        <taxon>Phocaeicola</taxon>
    </lineage>
</organism>
<evidence type="ECO:0000313" key="2">
    <source>
        <dbReference type="Proteomes" id="UP000014073"/>
    </source>
</evidence>
<keyword evidence="2" id="KW-1185">Reference proteome</keyword>
<gene>
    <name evidence="1" type="ORF">BACCOPRO_01420</name>
</gene>
<name>S0FBT5_9BACT</name>
<comment type="caution">
    <text evidence="1">The sequence shown here is derived from an EMBL/GenBank/DDBJ whole genome shotgun (WGS) entry which is preliminary data.</text>
</comment>
<sequence length="111" mass="12718">MRESLDNKIIVVELAGQSILLSNSGDNFKKELIAMGFVKKGKYYALDLPTKDITQRVTLIKKLIALEALFSNGKDWSPSELVDYYKETGLIDSKYYKISWKGKDDFYIVLK</sequence>
<dbReference type="RefSeq" id="WP_008141977.1">
    <property type="nucleotide sequence ID" value="NZ_EQ973637.1"/>
</dbReference>
<dbReference type="eggNOG" id="ENOG5033BYK">
    <property type="taxonomic scope" value="Bacteria"/>
</dbReference>
<dbReference type="EMBL" id="ACBW01000102">
    <property type="protein sequence ID" value="EEF75926.1"/>
    <property type="molecule type" value="Genomic_DNA"/>
</dbReference>
<accession>S0FBT5</accession>
<dbReference type="OrthoDB" id="9801421at2"/>